<reference evidence="3" key="1">
    <citation type="journal article" date="2019" name="Int. J. Syst. Evol. Microbiol.">
        <title>The Global Catalogue of Microorganisms (GCM) 10K type strain sequencing project: providing services to taxonomists for standard genome sequencing and annotation.</title>
        <authorList>
            <consortium name="The Broad Institute Genomics Platform"/>
            <consortium name="The Broad Institute Genome Sequencing Center for Infectious Disease"/>
            <person name="Wu L."/>
            <person name="Ma J."/>
        </authorList>
    </citation>
    <scope>NUCLEOTIDE SEQUENCE [LARGE SCALE GENOMIC DNA]</scope>
    <source>
        <strain evidence="3">JCM 4733</strain>
    </source>
</reference>
<dbReference type="EMBL" id="BMVN01000031">
    <property type="protein sequence ID" value="GHA52529.1"/>
    <property type="molecule type" value="Genomic_DNA"/>
</dbReference>
<name>A0ABQ3D0H0_9ACTN</name>
<feature type="compositionally biased region" description="Basic and acidic residues" evidence="1">
    <location>
        <begin position="1"/>
        <end position="10"/>
    </location>
</feature>
<evidence type="ECO:0000313" key="3">
    <source>
        <dbReference type="Proteomes" id="UP000653644"/>
    </source>
</evidence>
<sequence>MRTLVDEDRTTPSGGSPLAETVRDGPRRTPAALETEVGAHRAELADERDEQGQRLAVRGRHRSRDVVPPHRVAPVRAGARFRHGRLVGHPEAVAA</sequence>
<evidence type="ECO:0000313" key="2">
    <source>
        <dbReference type="EMBL" id="GHA52529.1"/>
    </source>
</evidence>
<evidence type="ECO:0000256" key="1">
    <source>
        <dbReference type="SAM" id="MobiDB-lite"/>
    </source>
</evidence>
<comment type="caution">
    <text evidence="2">The sequence shown here is derived from an EMBL/GenBank/DDBJ whole genome shotgun (WGS) entry which is preliminary data.</text>
</comment>
<accession>A0ABQ3D0H0</accession>
<proteinExistence type="predicted"/>
<keyword evidence="3" id="KW-1185">Reference proteome</keyword>
<feature type="region of interest" description="Disordered" evidence="1">
    <location>
        <begin position="1"/>
        <end position="66"/>
    </location>
</feature>
<dbReference type="Proteomes" id="UP000653644">
    <property type="component" value="Unassembled WGS sequence"/>
</dbReference>
<gene>
    <name evidence="2" type="ORF">GCM10010345_66560</name>
</gene>
<organism evidence="2 3">
    <name type="scientific">Streptomyces canarius</name>
    <dbReference type="NCBI Taxonomy" id="285453"/>
    <lineage>
        <taxon>Bacteria</taxon>
        <taxon>Bacillati</taxon>
        <taxon>Actinomycetota</taxon>
        <taxon>Actinomycetes</taxon>
        <taxon>Kitasatosporales</taxon>
        <taxon>Streptomycetaceae</taxon>
        <taxon>Streptomyces</taxon>
    </lineage>
</organism>
<protein>
    <submittedName>
        <fullName evidence="2">Uncharacterized protein</fullName>
    </submittedName>
</protein>